<proteinExistence type="inferred from homology"/>
<dbReference type="RefSeq" id="WP_150695687.1">
    <property type="nucleotide sequence ID" value="NZ_CABPRZ010000002.1"/>
</dbReference>
<dbReference type="NCBIfam" id="TIGR01845">
    <property type="entry name" value="outer_NodT"/>
    <property type="match status" value="1"/>
</dbReference>
<feature type="region of interest" description="Disordered" evidence="3">
    <location>
        <begin position="486"/>
        <end position="510"/>
    </location>
</feature>
<comment type="similarity">
    <text evidence="1 2">Belongs to the outer membrane factor (OMF) (TC 1.B.17) family.</text>
</comment>
<dbReference type="SUPFAM" id="SSF56954">
    <property type="entry name" value="Outer membrane efflux proteins (OEP)"/>
    <property type="match status" value="1"/>
</dbReference>
<evidence type="ECO:0000256" key="3">
    <source>
        <dbReference type="SAM" id="MobiDB-lite"/>
    </source>
</evidence>
<keyword evidence="2" id="KW-0564">Palmitate</keyword>
<dbReference type="Gene3D" id="2.20.200.10">
    <property type="entry name" value="Outer membrane efflux proteins (OEP)"/>
    <property type="match status" value="1"/>
</dbReference>
<dbReference type="EMBL" id="CABPRZ010000002">
    <property type="protein sequence ID" value="VVD74541.1"/>
    <property type="molecule type" value="Genomic_DNA"/>
</dbReference>
<feature type="compositionally biased region" description="Polar residues" evidence="3">
    <location>
        <begin position="492"/>
        <end position="504"/>
    </location>
</feature>
<keyword evidence="2" id="KW-0812">Transmembrane</keyword>
<dbReference type="PANTHER" id="PTHR30203">
    <property type="entry name" value="OUTER MEMBRANE CATION EFFLUX PROTEIN"/>
    <property type="match status" value="1"/>
</dbReference>
<dbReference type="OrthoDB" id="9770517at2"/>
<accession>A0A5E4SH91</accession>
<evidence type="ECO:0000256" key="2">
    <source>
        <dbReference type="RuleBase" id="RU362097"/>
    </source>
</evidence>
<sequence length="510" mass="53887">MKTMWMKRGFGVSGLLGALLVVAGCSMAPTYETPAVSMPTAFKEAALASHEAGTWKPAQPSEAVARGEWWKAFGDATLDRLETEALAANQSLKAAAARVKEARGVQQQARAGLFPKIDAGFGPTREKASPASQGLPADGNVAPQTLWRAQATVAYEVDLFGRVSDSIAAARADADQSEALFRSVQLALQADVAQNYFNLRELDAEQDLFTRTVTLRAEALKLVQRRFEEGDIGELDVARAKAELATAQSDALAVARLRAASEHSLAILLGKTPAEFDMPARPLVPVGVQIPAGLPSALLERRPDIAAAERAMAAANARIGVAKSAFFPSLSLTGAGGFEAGSLGDLFKWSSRTFLLGPLAGTMLSLPIFDGGARSGNLARARAQYEEDVANYRQQVLVAFQEVEDNLSNLRLLSDQTRAQGDAVKASNRAAQLSRTQYQEGSISYLEVIDAERSVLQSQRSAVQLAGAQAVSTVNLIRALGGGWGDAGGPATSPQQSAPQSLTPATVAAR</sequence>
<evidence type="ECO:0000256" key="1">
    <source>
        <dbReference type="ARBA" id="ARBA00007613"/>
    </source>
</evidence>
<protein>
    <submittedName>
        <fullName evidence="4">RND transporter</fullName>
    </submittedName>
</protein>
<dbReference type="GO" id="GO:0005886">
    <property type="term" value="C:plasma membrane"/>
    <property type="evidence" value="ECO:0007669"/>
    <property type="project" value="UniProtKB-SubCell"/>
</dbReference>
<dbReference type="Proteomes" id="UP000414233">
    <property type="component" value="Unassembled WGS sequence"/>
</dbReference>
<evidence type="ECO:0000313" key="4">
    <source>
        <dbReference type="EMBL" id="VVD74541.1"/>
    </source>
</evidence>
<dbReference type="InterPro" id="IPR010131">
    <property type="entry name" value="MdtP/NodT-like"/>
</dbReference>
<organism evidence="4 5">
    <name type="scientific">Pandoraea terrae</name>
    <dbReference type="NCBI Taxonomy" id="1537710"/>
    <lineage>
        <taxon>Bacteria</taxon>
        <taxon>Pseudomonadati</taxon>
        <taxon>Pseudomonadota</taxon>
        <taxon>Betaproteobacteria</taxon>
        <taxon>Burkholderiales</taxon>
        <taxon>Burkholderiaceae</taxon>
        <taxon>Pandoraea</taxon>
    </lineage>
</organism>
<name>A0A5E4SH91_9BURK</name>
<dbReference type="GO" id="GO:0015562">
    <property type="term" value="F:efflux transmembrane transporter activity"/>
    <property type="evidence" value="ECO:0007669"/>
    <property type="project" value="InterPro"/>
</dbReference>
<dbReference type="AlphaFoldDB" id="A0A5E4SH91"/>
<keyword evidence="2" id="KW-1134">Transmembrane beta strand</keyword>
<evidence type="ECO:0000313" key="5">
    <source>
        <dbReference type="Proteomes" id="UP000414233"/>
    </source>
</evidence>
<dbReference type="Pfam" id="PF02321">
    <property type="entry name" value="OEP"/>
    <property type="match status" value="2"/>
</dbReference>
<dbReference type="Gene3D" id="1.20.1600.10">
    <property type="entry name" value="Outer membrane efflux proteins (OEP)"/>
    <property type="match status" value="1"/>
</dbReference>
<keyword evidence="5" id="KW-1185">Reference proteome</keyword>
<dbReference type="InterPro" id="IPR003423">
    <property type="entry name" value="OMP_efflux"/>
</dbReference>
<comment type="subcellular location">
    <subcellularLocation>
        <location evidence="2">Cell membrane</location>
        <topology evidence="2">Lipid-anchor</topology>
    </subcellularLocation>
</comment>
<reference evidence="4 5" key="1">
    <citation type="submission" date="2019-08" db="EMBL/GenBank/DDBJ databases">
        <authorList>
            <person name="Peeters C."/>
        </authorList>
    </citation>
    <scope>NUCLEOTIDE SEQUENCE [LARGE SCALE GENOMIC DNA]</scope>
    <source>
        <strain evidence="4 5">LMG 30175</strain>
    </source>
</reference>
<keyword evidence="2" id="KW-0472">Membrane</keyword>
<keyword evidence="2" id="KW-0449">Lipoprotein</keyword>
<gene>
    <name evidence="4" type="ORF">PTE30175_00747</name>
</gene>
<dbReference type="PROSITE" id="PS51257">
    <property type="entry name" value="PROKAR_LIPOPROTEIN"/>
    <property type="match status" value="1"/>
</dbReference>
<dbReference type="PANTHER" id="PTHR30203:SF33">
    <property type="entry name" value="BLR4455 PROTEIN"/>
    <property type="match status" value="1"/>
</dbReference>